<keyword evidence="12" id="KW-0251">Elongation factor</keyword>
<evidence type="ECO:0000256" key="1">
    <source>
        <dbReference type="ARBA" id="ARBA00008213"/>
    </source>
</evidence>
<dbReference type="InterPro" id="IPR001437">
    <property type="entry name" value="Tscrpt_elong_fac_GreA/B_C"/>
</dbReference>
<dbReference type="eggNOG" id="COG0782">
    <property type="taxonomic scope" value="Bacteria"/>
</dbReference>
<name>W5UTM7_9BACT</name>
<keyword evidence="5 8" id="KW-0804">Transcription</keyword>
<dbReference type="GO" id="GO:0070063">
    <property type="term" value="F:RNA polymerase binding"/>
    <property type="evidence" value="ECO:0007669"/>
    <property type="project" value="InterPro"/>
</dbReference>
<feature type="domain" description="Transcription elongation factor GreA/GreB C-terminal" evidence="10">
    <location>
        <begin position="88"/>
        <end position="159"/>
    </location>
</feature>
<evidence type="ECO:0000313" key="13">
    <source>
        <dbReference type="Proteomes" id="UP000019229"/>
    </source>
</evidence>
<dbReference type="PANTHER" id="PTHR30437:SF4">
    <property type="entry name" value="TRANSCRIPTION ELONGATION FACTOR GREA"/>
    <property type="match status" value="1"/>
</dbReference>
<comment type="function">
    <text evidence="6 8 9">Necessary for efficient RNA polymerase transcription elongation past template-encoded arresting sites. The arresting sites in DNA have the property of trapping a certain fraction of elongating RNA polymerases that pass through, resulting in locked ternary complexes. Cleavage of the nascent transcript by cleavage factors such as GreA or GreB allows the resumption of elongation from the new 3'terminus. GreA releases sequences of 2 to 3 nucleotides.</text>
</comment>
<dbReference type="InterPro" id="IPR036805">
    <property type="entry name" value="Tscrpt_elong_fac_GreA/B_N_sf"/>
</dbReference>
<dbReference type="PATRIC" id="fig|743966.3.peg.594"/>
<proteinExistence type="inferred from homology"/>
<evidence type="ECO:0000256" key="8">
    <source>
        <dbReference type="HAMAP-Rule" id="MF_00105"/>
    </source>
</evidence>
<dbReference type="EMBL" id="CP007154">
    <property type="protein sequence ID" value="AHH45589.1"/>
    <property type="molecule type" value="Genomic_DNA"/>
</dbReference>
<dbReference type="GO" id="GO:0003677">
    <property type="term" value="F:DNA binding"/>
    <property type="evidence" value="ECO:0007669"/>
    <property type="project" value="UniProtKB-UniRule"/>
</dbReference>
<dbReference type="STRING" id="743966.MYB_02950"/>
<dbReference type="NCBIfam" id="NF001263">
    <property type="entry name" value="PRK00226.1-4"/>
    <property type="match status" value="1"/>
</dbReference>
<evidence type="ECO:0000313" key="12">
    <source>
        <dbReference type="EMBL" id="AHH45589.1"/>
    </source>
</evidence>
<keyword evidence="13" id="KW-1185">Reference proteome</keyword>
<dbReference type="Proteomes" id="UP000019229">
    <property type="component" value="Chromosome"/>
</dbReference>
<keyword evidence="3 8" id="KW-0805">Transcription regulation</keyword>
<dbReference type="FunFam" id="1.10.287.180:FF:000001">
    <property type="entry name" value="Transcription elongation factor GreA"/>
    <property type="match status" value="1"/>
</dbReference>
<dbReference type="InterPro" id="IPR023459">
    <property type="entry name" value="Tscrpt_elong_fac_GreA/B_fam"/>
</dbReference>
<dbReference type="NCBIfam" id="TIGR01462">
    <property type="entry name" value="greA"/>
    <property type="match status" value="1"/>
</dbReference>
<dbReference type="InterPro" id="IPR036953">
    <property type="entry name" value="GreA/GreB_C_sf"/>
</dbReference>
<reference evidence="12 13" key="1">
    <citation type="journal article" date="2014" name="Genome Announc.">
        <title>Complete Genome Sequence of Mycoplasma bovoculi Strain M165/69T (ATCC 29104).</title>
        <authorList>
            <person name="Calcutt M.J."/>
            <person name="Foecking M.F."/>
        </authorList>
    </citation>
    <scope>NUCLEOTIDE SEQUENCE [LARGE SCALE GENOMIC DNA]</scope>
    <source>
        <strain evidence="12">M165/69</strain>
    </source>
</reference>
<dbReference type="KEGG" id="mbc:MYB_02950"/>
<dbReference type="HAMAP" id="MF_00105">
    <property type="entry name" value="GreA_GreB"/>
    <property type="match status" value="1"/>
</dbReference>
<evidence type="ECO:0000256" key="6">
    <source>
        <dbReference type="ARBA" id="ARBA00024916"/>
    </source>
</evidence>
<dbReference type="PIRSF" id="PIRSF006092">
    <property type="entry name" value="GreA_GreB"/>
    <property type="match status" value="1"/>
</dbReference>
<dbReference type="Pfam" id="PF03449">
    <property type="entry name" value="GreA_GreB_N"/>
    <property type="match status" value="1"/>
</dbReference>
<keyword evidence="4 8" id="KW-0238">DNA-binding</keyword>
<evidence type="ECO:0000259" key="10">
    <source>
        <dbReference type="Pfam" id="PF01272"/>
    </source>
</evidence>
<evidence type="ECO:0000256" key="9">
    <source>
        <dbReference type="RuleBase" id="RU000556"/>
    </source>
</evidence>
<comment type="similarity">
    <text evidence="1 8 9">Belongs to the GreA/GreB family.</text>
</comment>
<accession>W5UTM7</accession>
<dbReference type="RefSeq" id="WP_022934806.1">
    <property type="nucleotide sequence ID" value="NZ_CP007154.1"/>
</dbReference>
<dbReference type="SUPFAM" id="SSF46557">
    <property type="entry name" value="GreA transcript cleavage protein, N-terminal domain"/>
    <property type="match status" value="1"/>
</dbReference>
<dbReference type="GO" id="GO:0003746">
    <property type="term" value="F:translation elongation factor activity"/>
    <property type="evidence" value="ECO:0007669"/>
    <property type="project" value="UniProtKB-KW"/>
</dbReference>
<evidence type="ECO:0000256" key="7">
    <source>
        <dbReference type="ARBA" id="ARBA00030776"/>
    </source>
</evidence>
<dbReference type="GO" id="GO:0006354">
    <property type="term" value="P:DNA-templated transcription elongation"/>
    <property type="evidence" value="ECO:0007669"/>
    <property type="project" value="TreeGrafter"/>
</dbReference>
<organism evidence="12 13">
    <name type="scientific">Mesomycoplasma bovoculi M165/69</name>
    <dbReference type="NCBI Taxonomy" id="743966"/>
    <lineage>
        <taxon>Bacteria</taxon>
        <taxon>Bacillati</taxon>
        <taxon>Mycoplasmatota</taxon>
        <taxon>Mycoplasmoidales</taxon>
        <taxon>Metamycoplasmataceae</taxon>
        <taxon>Mesomycoplasma</taxon>
    </lineage>
</organism>
<dbReference type="InterPro" id="IPR022691">
    <property type="entry name" value="Tscrpt_elong_fac_GreA/B_N"/>
</dbReference>
<protein>
    <recommendedName>
        <fullName evidence="2 8">Transcription elongation factor GreA</fullName>
    </recommendedName>
    <alternativeName>
        <fullName evidence="7 8">Transcript cleavage factor GreA</fullName>
    </alternativeName>
</protein>
<dbReference type="InterPro" id="IPR006359">
    <property type="entry name" value="Tscrpt_elong_fac_GreA"/>
</dbReference>
<dbReference type="Gene3D" id="3.10.50.30">
    <property type="entry name" value="Transcription elongation factor, GreA/GreB, C-terminal domain"/>
    <property type="match status" value="1"/>
</dbReference>
<dbReference type="GO" id="GO:0032784">
    <property type="term" value="P:regulation of DNA-templated transcription elongation"/>
    <property type="evidence" value="ECO:0007669"/>
    <property type="project" value="UniProtKB-UniRule"/>
</dbReference>
<evidence type="ECO:0000256" key="5">
    <source>
        <dbReference type="ARBA" id="ARBA00023163"/>
    </source>
</evidence>
<dbReference type="Pfam" id="PF01272">
    <property type="entry name" value="GreA_GreB"/>
    <property type="match status" value="1"/>
</dbReference>
<dbReference type="Gene3D" id="1.10.287.180">
    <property type="entry name" value="Transcription elongation factor, GreA/GreB, N-terminal domain"/>
    <property type="match status" value="1"/>
</dbReference>
<sequence>MNKNNNFSDQILLTQQKLNEFKKELDHLVKVERNKAIEDIKEAREQGDLSENAEYDAARERQGIIESRIRELEAIISKAKIIVTDRSSSKISIGSLVTIENQETKERQTFQIVSSMDADPFQNKISNFSPMAEVLLGQSEGDEVEVDVSEKYSVKIIKVVNG</sequence>
<evidence type="ECO:0000256" key="2">
    <source>
        <dbReference type="ARBA" id="ARBA00013729"/>
    </source>
</evidence>
<feature type="domain" description="Transcription elongation factor GreA/GreB N-terminal" evidence="11">
    <location>
        <begin position="11"/>
        <end position="81"/>
    </location>
</feature>
<evidence type="ECO:0000259" key="11">
    <source>
        <dbReference type="Pfam" id="PF03449"/>
    </source>
</evidence>
<keyword evidence="12" id="KW-0648">Protein biosynthesis</keyword>
<dbReference type="SUPFAM" id="SSF54534">
    <property type="entry name" value="FKBP-like"/>
    <property type="match status" value="1"/>
</dbReference>
<dbReference type="AlphaFoldDB" id="W5UTM7"/>
<dbReference type="OrthoDB" id="9808774at2"/>
<evidence type="ECO:0000256" key="3">
    <source>
        <dbReference type="ARBA" id="ARBA00023015"/>
    </source>
</evidence>
<gene>
    <name evidence="8 12" type="primary">greA</name>
    <name evidence="12" type="ORF">MYB_02950</name>
</gene>
<dbReference type="PANTHER" id="PTHR30437">
    <property type="entry name" value="TRANSCRIPTION ELONGATION FACTOR GREA"/>
    <property type="match status" value="1"/>
</dbReference>
<dbReference type="InterPro" id="IPR028624">
    <property type="entry name" value="Tscrpt_elong_fac_GreA/B"/>
</dbReference>
<evidence type="ECO:0000256" key="4">
    <source>
        <dbReference type="ARBA" id="ARBA00023125"/>
    </source>
</evidence>
<dbReference type="HOGENOM" id="CLU_101379_2_1_14"/>